<accession>A0A8S2G349</accession>
<gene>
    <name evidence="2" type="ORF">OVA965_LOCUS43034</name>
    <name evidence="3" type="ORF">TMI583_LOCUS45139</name>
</gene>
<feature type="compositionally biased region" description="Polar residues" evidence="1">
    <location>
        <begin position="23"/>
        <end position="36"/>
    </location>
</feature>
<dbReference type="Proteomes" id="UP000682733">
    <property type="component" value="Unassembled WGS sequence"/>
</dbReference>
<evidence type="ECO:0000313" key="2">
    <source>
        <dbReference type="EMBL" id="CAF1618098.1"/>
    </source>
</evidence>
<evidence type="ECO:0000313" key="4">
    <source>
        <dbReference type="Proteomes" id="UP000677228"/>
    </source>
</evidence>
<organism evidence="2 4">
    <name type="scientific">Didymodactylos carnosus</name>
    <dbReference type="NCBI Taxonomy" id="1234261"/>
    <lineage>
        <taxon>Eukaryota</taxon>
        <taxon>Metazoa</taxon>
        <taxon>Spiralia</taxon>
        <taxon>Gnathifera</taxon>
        <taxon>Rotifera</taxon>
        <taxon>Eurotatoria</taxon>
        <taxon>Bdelloidea</taxon>
        <taxon>Philodinida</taxon>
        <taxon>Philodinidae</taxon>
        <taxon>Didymodactylos</taxon>
    </lineage>
</organism>
<dbReference type="AlphaFoldDB" id="A0A8S2G349"/>
<evidence type="ECO:0000313" key="3">
    <source>
        <dbReference type="EMBL" id="CAF4435809.1"/>
    </source>
</evidence>
<name>A0A8S2G349_9BILA</name>
<dbReference type="Proteomes" id="UP000677228">
    <property type="component" value="Unassembled WGS sequence"/>
</dbReference>
<dbReference type="EMBL" id="CAJNOK010055074">
    <property type="protein sequence ID" value="CAF1618098.1"/>
    <property type="molecule type" value="Genomic_DNA"/>
</dbReference>
<feature type="non-terminal residue" evidence="2">
    <location>
        <position position="1"/>
    </location>
</feature>
<dbReference type="EMBL" id="CAJOBA010079723">
    <property type="protein sequence ID" value="CAF4435809.1"/>
    <property type="molecule type" value="Genomic_DNA"/>
</dbReference>
<comment type="caution">
    <text evidence="2">The sequence shown here is derived from an EMBL/GenBank/DDBJ whole genome shotgun (WGS) entry which is preliminary data.</text>
</comment>
<protein>
    <submittedName>
        <fullName evidence="2">Uncharacterized protein</fullName>
    </submittedName>
</protein>
<reference evidence="2" key="1">
    <citation type="submission" date="2021-02" db="EMBL/GenBank/DDBJ databases">
        <authorList>
            <person name="Nowell W R."/>
        </authorList>
    </citation>
    <scope>NUCLEOTIDE SEQUENCE</scope>
</reference>
<feature type="region of interest" description="Disordered" evidence="1">
    <location>
        <begin position="21"/>
        <end position="53"/>
    </location>
</feature>
<sequence length="320" mass="37457">TKHTFFKFHFYFDYEKRPKKQNGIDNISGKSANAQLRTGKKRNKSENKDQSNEQQMKNILNQVINRNNEESKNLSKNLTNSLNVLKDQMIDILDERQLKVKTHQLSNSMLENAHKIAQESLALNAIKMKSKMENTILKTSEMTSNKNDKSSIPLKLNVDHSEKQNILLEKTNFISNLQNQYRSRMKHFQIYLNENIKTIKNDIKLLKSKGKNILFKIDIDSLKHPCFIHKNNTNQIDLSDLLENESNLNNDSLLNQDLSSLTNNFQSLSYDRITKTHEPFLLNQYFKQLNNLKGQKRSLIRIKHQLTQFNSDTFINDLCL</sequence>
<evidence type="ECO:0000256" key="1">
    <source>
        <dbReference type="SAM" id="MobiDB-lite"/>
    </source>
</evidence>
<proteinExistence type="predicted"/>